<proteinExistence type="inferred from homology"/>
<dbReference type="InterPro" id="IPR039425">
    <property type="entry name" value="RNA_pol_sigma-70-like"/>
</dbReference>
<organism evidence="7 8">
    <name type="scientific">Spirosoma foliorum</name>
    <dbReference type="NCBI Taxonomy" id="2710596"/>
    <lineage>
        <taxon>Bacteria</taxon>
        <taxon>Pseudomonadati</taxon>
        <taxon>Bacteroidota</taxon>
        <taxon>Cytophagia</taxon>
        <taxon>Cytophagales</taxon>
        <taxon>Cytophagaceae</taxon>
        <taxon>Spirosoma</taxon>
    </lineage>
</organism>
<dbReference type="Pfam" id="PF08281">
    <property type="entry name" value="Sigma70_r4_2"/>
    <property type="match status" value="1"/>
</dbReference>
<dbReference type="GO" id="GO:0006352">
    <property type="term" value="P:DNA-templated transcription initiation"/>
    <property type="evidence" value="ECO:0007669"/>
    <property type="project" value="InterPro"/>
</dbReference>
<dbReference type="Pfam" id="PF04542">
    <property type="entry name" value="Sigma70_r2"/>
    <property type="match status" value="1"/>
</dbReference>
<keyword evidence="4" id="KW-0804">Transcription</keyword>
<evidence type="ECO:0000256" key="2">
    <source>
        <dbReference type="ARBA" id="ARBA00023015"/>
    </source>
</evidence>
<dbReference type="InterPro" id="IPR013324">
    <property type="entry name" value="RNA_pol_sigma_r3/r4-like"/>
</dbReference>
<feature type="domain" description="RNA polymerase sigma-70 region 2" evidence="5">
    <location>
        <begin position="26"/>
        <end position="90"/>
    </location>
</feature>
<dbReference type="AlphaFoldDB" id="A0A7G5GPS8"/>
<evidence type="ECO:0000259" key="6">
    <source>
        <dbReference type="Pfam" id="PF08281"/>
    </source>
</evidence>
<comment type="similarity">
    <text evidence="1">Belongs to the sigma-70 factor family. ECF subfamily.</text>
</comment>
<dbReference type="PANTHER" id="PTHR43133">
    <property type="entry name" value="RNA POLYMERASE ECF-TYPE SIGMA FACTO"/>
    <property type="match status" value="1"/>
</dbReference>
<dbReference type="InterPro" id="IPR014284">
    <property type="entry name" value="RNA_pol_sigma-70_dom"/>
</dbReference>
<dbReference type="PANTHER" id="PTHR43133:SF46">
    <property type="entry name" value="RNA POLYMERASE SIGMA-70 FACTOR ECF SUBFAMILY"/>
    <property type="match status" value="1"/>
</dbReference>
<keyword evidence="2" id="KW-0805">Transcription regulation</keyword>
<dbReference type="GO" id="GO:0016987">
    <property type="term" value="F:sigma factor activity"/>
    <property type="evidence" value="ECO:0007669"/>
    <property type="project" value="UniProtKB-KW"/>
</dbReference>
<dbReference type="Gene3D" id="1.10.1740.10">
    <property type="match status" value="1"/>
</dbReference>
<dbReference type="InterPro" id="IPR036388">
    <property type="entry name" value="WH-like_DNA-bd_sf"/>
</dbReference>
<evidence type="ECO:0000259" key="5">
    <source>
        <dbReference type="Pfam" id="PF04542"/>
    </source>
</evidence>
<name>A0A7G5GPS8_9BACT</name>
<dbReference type="SUPFAM" id="SSF88946">
    <property type="entry name" value="Sigma2 domain of RNA polymerase sigma factors"/>
    <property type="match status" value="1"/>
</dbReference>
<evidence type="ECO:0000256" key="4">
    <source>
        <dbReference type="ARBA" id="ARBA00023163"/>
    </source>
</evidence>
<reference evidence="7 8" key="1">
    <citation type="submission" date="2020-07" db="EMBL/GenBank/DDBJ databases">
        <title>Spirosoma foliorum sp. nov., isolated from the leaves on the Nejang mountain Korea, Republic of.</title>
        <authorList>
            <person name="Ho H."/>
            <person name="Lee Y.-J."/>
            <person name="Nurcahyanto D.-A."/>
            <person name="Kim S.-G."/>
        </authorList>
    </citation>
    <scope>NUCLEOTIDE SEQUENCE [LARGE SCALE GENOMIC DNA]</scope>
    <source>
        <strain evidence="7 8">PL0136</strain>
    </source>
</reference>
<evidence type="ECO:0000313" key="7">
    <source>
        <dbReference type="EMBL" id="QMW00870.1"/>
    </source>
</evidence>
<dbReference type="NCBIfam" id="TIGR02937">
    <property type="entry name" value="sigma70-ECF"/>
    <property type="match status" value="1"/>
</dbReference>
<keyword evidence="3" id="KW-0731">Sigma factor</keyword>
<dbReference type="InterPro" id="IPR007627">
    <property type="entry name" value="RNA_pol_sigma70_r2"/>
</dbReference>
<dbReference type="GO" id="GO:0003677">
    <property type="term" value="F:DNA binding"/>
    <property type="evidence" value="ECO:0007669"/>
    <property type="project" value="InterPro"/>
</dbReference>
<accession>A0A7G5GPS8</accession>
<dbReference type="SUPFAM" id="SSF88659">
    <property type="entry name" value="Sigma3 and sigma4 domains of RNA polymerase sigma factors"/>
    <property type="match status" value="1"/>
</dbReference>
<protein>
    <submittedName>
        <fullName evidence="7">RNA polymerase sigma-70 factor</fullName>
    </submittedName>
</protein>
<evidence type="ECO:0000256" key="3">
    <source>
        <dbReference type="ARBA" id="ARBA00023082"/>
    </source>
</evidence>
<dbReference type="InterPro" id="IPR013325">
    <property type="entry name" value="RNA_pol_sigma_r2"/>
</dbReference>
<sequence>MSEQTLNDDDLVALLRYDNEEAFQTLYKRHWYDFFAMANRKLRDEDVAADIAQDLFLRLWQKRKTLLISNLTAYLTTSLKNLIIDHVRTQLHGEQYASHFVYTSPVGTLDTANTVQFSELTESLNQALLQLPDKTREVFILNRFEQLPIREIAMRLGLSEKAIEYHLSRSLTFLRANLHDYATAVVLTVLFGR</sequence>
<evidence type="ECO:0000256" key="1">
    <source>
        <dbReference type="ARBA" id="ARBA00010641"/>
    </source>
</evidence>
<dbReference type="KEGG" id="sfol:H3H32_23195"/>
<dbReference type="Gene3D" id="1.10.10.10">
    <property type="entry name" value="Winged helix-like DNA-binding domain superfamily/Winged helix DNA-binding domain"/>
    <property type="match status" value="1"/>
</dbReference>
<dbReference type="EMBL" id="CP059732">
    <property type="protein sequence ID" value="QMW00870.1"/>
    <property type="molecule type" value="Genomic_DNA"/>
</dbReference>
<dbReference type="RefSeq" id="WP_182457983.1">
    <property type="nucleotide sequence ID" value="NZ_CP059732.1"/>
</dbReference>
<gene>
    <name evidence="7" type="ORF">H3H32_23195</name>
</gene>
<keyword evidence="8" id="KW-1185">Reference proteome</keyword>
<dbReference type="Proteomes" id="UP000515369">
    <property type="component" value="Chromosome"/>
</dbReference>
<feature type="domain" description="RNA polymerase sigma factor 70 region 4 type 2" evidence="6">
    <location>
        <begin position="122"/>
        <end position="173"/>
    </location>
</feature>
<dbReference type="InterPro" id="IPR013249">
    <property type="entry name" value="RNA_pol_sigma70_r4_t2"/>
</dbReference>
<dbReference type="CDD" id="cd06171">
    <property type="entry name" value="Sigma70_r4"/>
    <property type="match status" value="1"/>
</dbReference>
<evidence type="ECO:0000313" key="8">
    <source>
        <dbReference type="Proteomes" id="UP000515369"/>
    </source>
</evidence>
<dbReference type="NCBIfam" id="TIGR02985">
    <property type="entry name" value="Sig70_bacteroi1"/>
    <property type="match status" value="1"/>
</dbReference>
<dbReference type="InterPro" id="IPR014327">
    <property type="entry name" value="RNA_pol_sigma70_bacteroid"/>
</dbReference>